<sequence length="89" mass="9832">MYALNFRGPQLFAGDLLALLNGLIRAASYLVTVRLERIANACDVAGLLNARRARRTAGEQLFRAARREGHRRGRGGGLFGCFHYLAELT</sequence>
<accession>A0ABX2CH76</accession>
<comment type="caution">
    <text evidence="1">The sequence shown here is derived from an EMBL/GenBank/DDBJ whole genome shotgun (WGS) entry which is preliminary data.</text>
</comment>
<gene>
    <name evidence="1" type="ORF">HL667_21345</name>
</gene>
<dbReference type="EMBL" id="JABFDN010000007">
    <property type="protein sequence ID" value="NPU67563.1"/>
    <property type="molecule type" value="Genomic_DNA"/>
</dbReference>
<evidence type="ECO:0000313" key="2">
    <source>
        <dbReference type="Proteomes" id="UP000886476"/>
    </source>
</evidence>
<protein>
    <submittedName>
        <fullName evidence="1">Uncharacterized protein</fullName>
    </submittedName>
</protein>
<organism evidence="1 2">
    <name type="scientific">Bradyrhizobium aeschynomenes</name>
    <dbReference type="NCBI Taxonomy" id="2734909"/>
    <lineage>
        <taxon>Bacteria</taxon>
        <taxon>Pseudomonadati</taxon>
        <taxon>Pseudomonadota</taxon>
        <taxon>Alphaproteobacteria</taxon>
        <taxon>Hyphomicrobiales</taxon>
        <taxon>Nitrobacteraceae</taxon>
        <taxon>Bradyrhizobium</taxon>
    </lineage>
</organism>
<keyword evidence="2" id="KW-1185">Reference proteome</keyword>
<dbReference type="Proteomes" id="UP000886476">
    <property type="component" value="Unassembled WGS sequence"/>
</dbReference>
<evidence type="ECO:0000313" key="1">
    <source>
        <dbReference type="EMBL" id="NPU67563.1"/>
    </source>
</evidence>
<dbReference type="RefSeq" id="WP_172112640.1">
    <property type="nucleotide sequence ID" value="NZ_JABFDM010000005.1"/>
</dbReference>
<reference evidence="1" key="1">
    <citation type="submission" date="2020-05" db="EMBL/GenBank/DDBJ databases">
        <title>Nod-independent and nitrogen-fixing Bradyrhizobium aeschynomene sp. nov. isolated from nodules of Aeschynomene indica.</title>
        <authorList>
            <person name="Zhang Z."/>
        </authorList>
    </citation>
    <scope>NUCLEOTIDE SEQUENCE</scope>
    <source>
        <strain evidence="1">83012</strain>
    </source>
</reference>
<name>A0ABX2CH76_9BRAD</name>
<proteinExistence type="predicted"/>